<dbReference type="EMBL" id="OX459950">
    <property type="protein sequence ID" value="CAI9156556.1"/>
    <property type="molecule type" value="Genomic_DNA"/>
</dbReference>
<feature type="region of interest" description="Disordered" evidence="1">
    <location>
        <begin position="56"/>
        <end position="124"/>
    </location>
</feature>
<evidence type="ECO:0000256" key="1">
    <source>
        <dbReference type="SAM" id="MobiDB-lite"/>
    </source>
</evidence>
<organism evidence="2 3">
    <name type="scientific">Rangifer tarandus platyrhynchus</name>
    <name type="common">Svalbard reindeer</name>
    <dbReference type="NCBI Taxonomy" id="3082113"/>
    <lineage>
        <taxon>Eukaryota</taxon>
        <taxon>Metazoa</taxon>
        <taxon>Chordata</taxon>
        <taxon>Craniata</taxon>
        <taxon>Vertebrata</taxon>
        <taxon>Euteleostomi</taxon>
        <taxon>Mammalia</taxon>
        <taxon>Eutheria</taxon>
        <taxon>Laurasiatheria</taxon>
        <taxon>Artiodactyla</taxon>
        <taxon>Ruminantia</taxon>
        <taxon>Pecora</taxon>
        <taxon>Cervidae</taxon>
        <taxon>Odocoileinae</taxon>
        <taxon>Rangifer</taxon>
    </lineage>
</organism>
<name>A0ABN8Y9M6_RANTA</name>
<gene>
    <name evidence="2" type="ORF">MRATA1EN1_LOCUS5518</name>
</gene>
<protein>
    <submittedName>
        <fullName evidence="2">Uncharacterized protein</fullName>
    </submittedName>
</protein>
<feature type="compositionally biased region" description="Basic residues" evidence="1">
    <location>
        <begin position="85"/>
        <end position="94"/>
    </location>
</feature>
<keyword evidence="3" id="KW-1185">Reference proteome</keyword>
<proteinExistence type="predicted"/>
<feature type="compositionally biased region" description="Gly residues" evidence="1">
    <location>
        <begin position="103"/>
        <end position="116"/>
    </location>
</feature>
<evidence type="ECO:0000313" key="3">
    <source>
        <dbReference type="Proteomes" id="UP001176941"/>
    </source>
</evidence>
<dbReference type="Proteomes" id="UP001176941">
    <property type="component" value="Chromosome 14"/>
</dbReference>
<evidence type="ECO:0000313" key="2">
    <source>
        <dbReference type="EMBL" id="CAI9156556.1"/>
    </source>
</evidence>
<reference evidence="2" key="1">
    <citation type="submission" date="2023-04" db="EMBL/GenBank/DDBJ databases">
        <authorList>
            <consortium name="ELIXIR-Norway"/>
        </authorList>
    </citation>
    <scope>NUCLEOTIDE SEQUENCE [LARGE SCALE GENOMIC DNA]</scope>
</reference>
<accession>A0ABN8Y9M6</accession>
<sequence>METAAKASKATQERYRTMKVAAGKGWGASFKGAERGLGRVHTAEDLLCLLRARARKSQLRRPAAQSSGQQSTLTSSGRLKTAVHPARRRRRPDRQRRNPAGPRGAGRGPTEGGGAFGRRRLRTR</sequence>
<feature type="compositionally biased region" description="Low complexity" evidence="1">
    <location>
        <begin position="65"/>
        <end position="77"/>
    </location>
</feature>